<accession>A0A9D4SAY4</accession>
<evidence type="ECO:0000313" key="1">
    <source>
        <dbReference type="EMBL" id="KAH3898411.1"/>
    </source>
</evidence>
<reference evidence="1" key="2">
    <citation type="submission" date="2020-11" db="EMBL/GenBank/DDBJ databases">
        <authorList>
            <person name="McCartney M.A."/>
            <person name="Auch B."/>
            <person name="Kono T."/>
            <person name="Mallez S."/>
            <person name="Becker A."/>
            <person name="Gohl D.M."/>
            <person name="Silverstein K.A.T."/>
            <person name="Koren S."/>
            <person name="Bechman K.B."/>
            <person name="Herman A."/>
            <person name="Abrahante J.E."/>
            <person name="Garbe J."/>
        </authorList>
    </citation>
    <scope>NUCLEOTIDE SEQUENCE</scope>
    <source>
        <strain evidence="1">Duluth1</strain>
        <tissue evidence="1">Whole animal</tissue>
    </source>
</reference>
<protein>
    <submittedName>
        <fullName evidence="1">Uncharacterized protein</fullName>
    </submittedName>
</protein>
<name>A0A9D4SAY4_DREPO</name>
<comment type="caution">
    <text evidence="1">The sequence shown here is derived from an EMBL/GenBank/DDBJ whole genome shotgun (WGS) entry which is preliminary data.</text>
</comment>
<keyword evidence="2" id="KW-1185">Reference proteome</keyword>
<dbReference type="EMBL" id="JAIWYP010000001">
    <property type="protein sequence ID" value="KAH3898411.1"/>
    <property type="molecule type" value="Genomic_DNA"/>
</dbReference>
<reference evidence="1" key="1">
    <citation type="journal article" date="2019" name="bioRxiv">
        <title>The Genome of the Zebra Mussel, Dreissena polymorpha: A Resource for Invasive Species Research.</title>
        <authorList>
            <person name="McCartney M.A."/>
            <person name="Auch B."/>
            <person name="Kono T."/>
            <person name="Mallez S."/>
            <person name="Zhang Y."/>
            <person name="Obille A."/>
            <person name="Becker A."/>
            <person name="Abrahante J.E."/>
            <person name="Garbe J."/>
            <person name="Badalamenti J.P."/>
            <person name="Herman A."/>
            <person name="Mangelson H."/>
            <person name="Liachko I."/>
            <person name="Sullivan S."/>
            <person name="Sone E.D."/>
            <person name="Koren S."/>
            <person name="Silverstein K.A.T."/>
            <person name="Beckman K.B."/>
            <person name="Gohl D.M."/>
        </authorList>
    </citation>
    <scope>NUCLEOTIDE SEQUENCE</scope>
    <source>
        <strain evidence="1">Duluth1</strain>
        <tissue evidence="1">Whole animal</tissue>
    </source>
</reference>
<proteinExistence type="predicted"/>
<organism evidence="1 2">
    <name type="scientific">Dreissena polymorpha</name>
    <name type="common">Zebra mussel</name>
    <name type="synonym">Mytilus polymorpha</name>
    <dbReference type="NCBI Taxonomy" id="45954"/>
    <lineage>
        <taxon>Eukaryota</taxon>
        <taxon>Metazoa</taxon>
        <taxon>Spiralia</taxon>
        <taxon>Lophotrochozoa</taxon>
        <taxon>Mollusca</taxon>
        <taxon>Bivalvia</taxon>
        <taxon>Autobranchia</taxon>
        <taxon>Heteroconchia</taxon>
        <taxon>Euheterodonta</taxon>
        <taxon>Imparidentia</taxon>
        <taxon>Neoheterodontei</taxon>
        <taxon>Myida</taxon>
        <taxon>Dreissenoidea</taxon>
        <taxon>Dreissenidae</taxon>
        <taxon>Dreissena</taxon>
    </lineage>
</organism>
<evidence type="ECO:0000313" key="2">
    <source>
        <dbReference type="Proteomes" id="UP000828390"/>
    </source>
</evidence>
<gene>
    <name evidence="1" type="ORF">DPMN_022641</name>
</gene>
<sequence>MRDPSGHTSLPRFVALAQVLREISATSGSYNGVTGANTRASKRTFGDTFTRNDGTETRAATWRMRDPSGHTSLRRFVALAHRLREKSATLGSYYGVTWPIHRPISVHSATFYRKRWH</sequence>
<dbReference type="Proteomes" id="UP000828390">
    <property type="component" value="Unassembled WGS sequence"/>
</dbReference>
<dbReference type="AlphaFoldDB" id="A0A9D4SAY4"/>